<dbReference type="Gene3D" id="3.30.560.10">
    <property type="entry name" value="Glucose Oxidase, domain 3"/>
    <property type="match status" value="1"/>
</dbReference>
<sequence length="615" mass="66840">MTITTEKFDFVIVGGGTAGLVVASRLSEDPKIQVCILEAGQSRLGDANVEMPTGVGKMLNNPEYDWAFQSLPQKAAGNNVFHLPRGKMLGGSSGINFMTYTRPCAQDLDDWAIELELDGWSFSELLPYFQRHQYLEKNEKNIVERDATISPLDMSLHGTSGPIHTSLPTWHVPFEKPLLGALDQESGLARPDEPNNGEHLGFFQSFLSIDRTAKPVRSYAANGYLTSVMERPNLRIIPEATVTRVILEQNTTGGLTAKGVELIHDGVAQKVFAEREVVLSAGSFKSPQLLELSGIGHPNVLEKAHIPCVLANPHVGNNLQEKTMSAVVYELGHGEISVDSVFLNPNFAKEQFRLYREEHTGALSGAASLMGFVPFASQVNETELNKVLSMITTETALPAQDTEFQDKQNKAIAARVHSPLSANIQLVGSPANFNITAGFENCAKLVSGPPGDTPCYALIVSNMYPLSRGSVHVRSSDPLEVPDIDPGFHSHPADAHVLAAGIRFADRVFKSSLLKGKVGKRVDPPPQVDLEDEDEAQQFARNRIVSYHHALGTCAMGQVVDERLRVKGVEGLRIVDASVLPMQVSAAIMPTVYAAAEKGADMIKQDLSLKTNLHA</sequence>
<evidence type="ECO:0000256" key="7">
    <source>
        <dbReference type="ARBA" id="ARBA00022630"/>
    </source>
</evidence>
<evidence type="ECO:0000256" key="3">
    <source>
        <dbReference type="ARBA" id="ARBA00004496"/>
    </source>
</evidence>
<name>A0A1Q5U039_9EURO</name>
<dbReference type="Gene3D" id="3.50.50.60">
    <property type="entry name" value="FAD/NAD(P)-binding domain"/>
    <property type="match status" value="1"/>
</dbReference>
<dbReference type="PANTHER" id="PTHR11552:SF201">
    <property type="entry name" value="GLUCOSE-METHANOL-CHOLINE OXIDOREDUCTASE N-TERMINAL DOMAIN-CONTAINING PROTEIN"/>
    <property type="match status" value="1"/>
</dbReference>
<organism evidence="14 15">
    <name type="scientific">Penicillium subrubescens</name>
    <dbReference type="NCBI Taxonomy" id="1316194"/>
    <lineage>
        <taxon>Eukaryota</taxon>
        <taxon>Fungi</taxon>
        <taxon>Dikarya</taxon>
        <taxon>Ascomycota</taxon>
        <taxon>Pezizomycotina</taxon>
        <taxon>Eurotiomycetes</taxon>
        <taxon>Eurotiomycetidae</taxon>
        <taxon>Eurotiales</taxon>
        <taxon>Aspergillaceae</taxon>
        <taxon>Penicillium</taxon>
    </lineage>
</organism>
<evidence type="ECO:0000256" key="6">
    <source>
        <dbReference type="ARBA" id="ARBA00022512"/>
    </source>
</evidence>
<evidence type="ECO:0000256" key="1">
    <source>
        <dbReference type="ARBA" id="ARBA00001974"/>
    </source>
</evidence>
<keyword evidence="15" id="KW-1185">Reference proteome</keyword>
<dbReference type="PROSITE" id="PS00624">
    <property type="entry name" value="GMC_OXRED_2"/>
    <property type="match status" value="1"/>
</dbReference>
<evidence type="ECO:0000256" key="5">
    <source>
        <dbReference type="ARBA" id="ARBA00022490"/>
    </source>
</evidence>
<dbReference type="Pfam" id="PF05199">
    <property type="entry name" value="GMC_oxred_C"/>
    <property type="match status" value="1"/>
</dbReference>
<evidence type="ECO:0000313" key="14">
    <source>
        <dbReference type="EMBL" id="OKP05842.1"/>
    </source>
</evidence>
<dbReference type="InterPro" id="IPR036188">
    <property type="entry name" value="FAD/NAD-bd_sf"/>
</dbReference>
<keyword evidence="8 10" id="KW-0274">FAD</keyword>
<evidence type="ECO:0000256" key="2">
    <source>
        <dbReference type="ARBA" id="ARBA00004191"/>
    </source>
</evidence>
<evidence type="ECO:0000256" key="8">
    <source>
        <dbReference type="ARBA" id="ARBA00022827"/>
    </source>
</evidence>
<dbReference type="SUPFAM" id="SSF54373">
    <property type="entry name" value="FAD-linked reductases, C-terminal domain"/>
    <property type="match status" value="1"/>
</dbReference>
<dbReference type="GO" id="GO:0050660">
    <property type="term" value="F:flavin adenine dinucleotide binding"/>
    <property type="evidence" value="ECO:0007669"/>
    <property type="project" value="InterPro"/>
</dbReference>
<evidence type="ECO:0000259" key="12">
    <source>
        <dbReference type="PROSITE" id="PS00623"/>
    </source>
</evidence>
<dbReference type="STRING" id="1316194.A0A1Q5U039"/>
<comment type="subcellular location">
    <subcellularLocation>
        <location evidence="3">Cytoplasm</location>
    </subcellularLocation>
    <subcellularLocation>
        <location evidence="2">Secreted</location>
        <location evidence="2">Cell wall</location>
    </subcellularLocation>
</comment>
<dbReference type="Proteomes" id="UP000186955">
    <property type="component" value="Unassembled WGS sequence"/>
</dbReference>
<comment type="similarity">
    <text evidence="4 11">Belongs to the GMC oxidoreductase family.</text>
</comment>
<evidence type="ECO:0000313" key="15">
    <source>
        <dbReference type="Proteomes" id="UP000186955"/>
    </source>
</evidence>
<dbReference type="InterPro" id="IPR007867">
    <property type="entry name" value="GMC_OxRtase_C"/>
</dbReference>
<keyword evidence="6" id="KW-0964">Secreted</keyword>
<dbReference type="AlphaFoldDB" id="A0A1Q5U039"/>
<dbReference type="EMBL" id="MNBE01000602">
    <property type="protein sequence ID" value="OKP05842.1"/>
    <property type="molecule type" value="Genomic_DNA"/>
</dbReference>
<keyword evidence="7 11" id="KW-0285">Flavoprotein</keyword>
<dbReference type="GO" id="GO:0016614">
    <property type="term" value="F:oxidoreductase activity, acting on CH-OH group of donors"/>
    <property type="evidence" value="ECO:0007669"/>
    <property type="project" value="InterPro"/>
</dbReference>
<keyword evidence="9" id="KW-0560">Oxidoreductase</keyword>
<gene>
    <name evidence="14" type="ORF">PENSUB_6562</name>
</gene>
<dbReference type="PANTHER" id="PTHR11552">
    <property type="entry name" value="GLUCOSE-METHANOL-CHOLINE GMC OXIDOREDUCTASE"/>
    <property type="match status" value="1"/>
</dbReference>
<dbReference type="InterPro" id="IPR000172">
    <property type="entry name" value="GMC_OxRdtase_N"/>
</dbReference>
<reference evidence="14 15" key="1">
    <citation type="submission" date="2016-10" db="EMBL/GenBank/DDBJ databases">
        <title>Genome sequence of the ascomycete fungus Penicillium subrubescens.</title>
        <authorList>
            <person name="De Vries R.P."/>
            <person name="Peng M."/>
            <person name="Dilokpimol A."/>
            <person name="Hilden K."/>
            <person name="Makela M.R."/>
            <person name="Grigoriev I."/>
            <person name="Riley R."/>
            <person name="Granchi Z."/>
        </authorList>
    </citation>
    <scope>NUCLEOTIDE SEQUENCE [LARGE SCALE GENOMIC DNA]</scope>
    <source>
        <strain evidence="14 15">CBS 132785</strain>
    </source>
</reference>
<dbReference type="Pfam" id="PF00732">
    <property type="entry name" value="GMC_oxred_N"/>
    <property type="match status" value="1"/>
</dbReference>
<evidence type="ECO:0000259" key="13">
    <source>
        <dbReference type="PROSITE" id="PS00624"/>
    </source>
</evidence>
<evidence type="ECO:0000256" key="11">
    <source>
        <dbReference type="RuleBase" id="RU003968"/>
    </source>
</evidence>
<dbReference type="PIRSF" id="PIRSF000137">
    <property type="entry name" value="Alcohol_oxidase"/>
    <property type="match status" value="1"/>
</dbReference>
<comment type="cofactor">
    <cofactor evidence="1 10">
        <name>FAD</name>
        <dbReference type="ChEBI" id="CHEBI:57692"/>
    </cofactor>
</comment>
<evidence type="ECO:0000256" key="10">
    <source>
        <dbReference type="PIRSR" id="PIRSR000137-2"/>
    </source>
</evidence>
<comment type="caution">
    <text evidence="14">The sequence shown here is derived from an EMBL/GenBank/DDBJ whole genome shotgun (WGS) entry which is preliminary data.</text>
</comment>
<feature type="binding site" evidence="10">
    <location>
        <position position="242"/>
    </location>
    <ligand>
        <name>FAD</name>
        <dbReference type="ChEBI" id="CHEBI:57692"/>
    </ligand>
</feature>
<protein>
    <submittedName>
        <fullName evidence="14">Oxygen-dependent choline dehydrogenase</fullName>
    </submittedName>
</protein>
<proteinExistence type="inferred from homology"/>
<keyword evidence="5" id="KW-0963">Cytoplasm</keyword>
<evidence type="ECO:0000256" key="4">
    <source>
        <dbReference type="ARBA" id="ARBA00010790"/>
    </source>
</evidence>
<evidence type="ECO:0000256" key="9">
    <source>
        <dbReference type="ARBA" id="ARBA00023002"/>
    </source>
</evidence>
<dbReference type="OrthoDB" id="269227at2759"/>
<keyword evidence="6" id="KW-0134">Cell wall</keyword>
<dbReference type="PROSITE" id="PS00623">
    <property type="entry name" value="GMC_OXRED_1"/>
    <property type="match status" value="1"/>
</dbReference>
<dbReference type="GO" id="GO:0005737">
    <property type="term" value="C:cytoplasm"/>
    <property type="evidence" value="ECO:0007669"/>
    <property type="project" value="UniProtKB-SubCell"/>
</dbReference>
<feature type="domain" description="Glucose-methanol-choline oxidoreductase N-terminal" evidence="13">
    <location>
        <begin position="282"/>
        <end position="296"/>
    </location>
</feature>
<accession>A0A1Q5U039</accession>
<feature type="domain" description="Glucose-methanol-choline oxidoreductase N-terminal" evidence="12">
    <location>
        <begin position="86"/>
        <end position="109"/>
    </location>
</feature>
<dbReference type="SUPFAM" id="SSF51905">
    <property type="entry name" value="FAD/NAD(P)-binding domain"/>
    <property type="match status" value="1"/>
</dbReference>
<dbReference type="InterPro" id="IPR012132">
    <property type="entry name" value="GMC_OxRdtase"/>
</dbReference>
<feature type="binding site" evidence="10">
    <location>
        <position position="547"/>
    </location>
    <ligand>
        <name>substrate</name>
    </ligand>
</feature>